<dbReference type="EMBL" id="KV013964">
    <property type="protein sequence ID" value="KZV23046.1"/>
    <property type="molecule type" value="Genomic_DNA"/>
</dbReference>
<keyword evidence="3" id="KW-1185">Reference proteome</keyword>
<reference evidence="2 3" key="1">
    <citation type="journal article" date="2015" name="Proc. Natl. Acad. Sci. U.S.A.">
        <title>The resurrection genome of Boea hygrometrica: A blueprint for survival of dehydration.</title>
        <authorList>
            <person name="Xiao L."/>
            <person name="Yang G."/>
            <person name="Zhang L."/>
            <person name="Yang X."/>
            <person name="Zhao S."/>
            <person name="Ji Z."/>
            <person name="Zhou Q."/>
            <person name="Hu M."/>
            <person name="Wang Y."/>
            <person name="Chen M."/>
            <person name="Xu Y."/>
            <person name="Jin H."/>
            <person name="Xiao X."/>
            <person name="Hu G."/>
            <person name="Bao F."/>
            <person name="Hu Y."/>
            <person name="Wan P."/>
            <person name="Li L."/>
            <person name="Deng X."/>
            <person name="Kuang T."/>
            <person name="Xiang C."/>
            <person name="Zhu J.K."/>
            <person name="Oliver M.J."/>
            <person name="He Y."/>
        </authorList>
    </citation>
    <scope>NUCLEOTIDE SEQUENCE [LARGE SCALE GENOMIC DNA]</scope>
    <source>
        <strain evidence="3">cv. XS01</strain>
    </source>
</reference>
<sequence>MLTWISVVGVLARIQLLRVISCWYVSCDDQQRALRDFEAMTFCEQEPAVGFLLSVLGFNPEVPLGCCFCLPVCCSGFPGFAAGRGYNPAGGAPGGG</sequence>
<dbReference type="AlphaFoldDB" id="A0A2Z7ANQ5"/>
<gene>
    <name evidence="2" type="ORF">F511_25060</name>
</gene>
<keyword evidence="1" id="KW-0732">Signal</keyword>
<proteinExistence type="predicted"/>
<name>A0A2Z7ANQ5_9LAMI</name>
<evidence type="ECO:0000313" key="3">
    <source>
        <dbReference type="Proteomes" id="UP000250235"/>
    </source>
</evidence>
<evidence type="ECO:0000256" key="1">
    <source>
        <dbReference type="SAM" id="SignalP"/>
    </source>
</evidence>
<dbReference type="Proteomes" id="UP000250235">
    <property type="component" value="Unassembled WGS sequence"/>
</dbReference>
<feature type="chain" id="PRO_5016265913" evidence="1">
    <location>
        <begin position="23"/>
        <end position="96"/>
    </location>
</feature>
<evidence type="ECO:0000313" key="2">
    <source>
        <dbReference type="EMBL" id="KZV23046.1"/>
    </source>
</evidence>
<organism evidence="2 3">
    <name type="scientific">Dorcoceras hygrometricum</name>
    <dbReference type="NCBI Taxonomy" id="472368"/>
    <lineage>
        <taxon>Eukaryota</taxon>
        <taxon>Viridiplantae</taxon>
        <taxon>Streptophyta</taxon>
        <taxon>Embryophyta</taxon>
        <taxon>Tracheophyta</taxon>
        <taxon>Spermatophyta</taxon>
        <taxon>Magnoliopsida</taxon>
        <taxon>eudicotyledons</taxon>
        <taxon>Gunneridae</taxon>
        <taxon>Pentapetalae</taxon>
        <taxon>asterids</taxon>
        <taxon>lamiids</taxon>
        <taxon>Lamiales</taxon>
        <taxon>Gesneriaceae</taxon>
        <taxon>Didymocarpoideae</taxon>
        <taxon>Trichosporeae</taxon>
        <taxon>Loxocarpinae</taxon>
        <taxon>Dorcoceras</taxon>
    </lineage>
</organism>
<protein>
    <submittedName>
        <fullName evidence="2">Uncharacterized protein</fullName>
    </submittedName>
</protein>
<feature type="signal peptide" evidence="1">
    <location>
        <begin position="1"/>
        <end position="22"/>
    </location>
</feature>
<accession>A0A2Z7ANQ5</accession>